<gene>
    <name evidence="1" type="ORF">ACRB68_18210</name>
</gene>
<evidence type="ECO:0000313" key="1">
    <source>
        <dbReference type="EMBL" id="MQY03775.1"/>
    </source>
</evidence>
<dbReference type="EMBL" id="WEGH01000001">
    <property type="protein sequence ID" value="MQY03775.1"/>
    <property type="molecule type" value="Genomic_DNA"/>
</dbReference>
<sequence length="171" mass="18689">MILSNRAGRTAVSPGMETRWARPGLVLLAGAAVTMAACSTTSHEGAPVGTKIYPADLRLTGAVQRTITKAEQNCWTKEGYVQRGGIELVTTEWAAGKPVTKLQVLQNKKTDPVRVELETGGRTYTGMQGVRLDTKNRKGTLDSDMTWTDIDKKRYVVHVSGTIKCKDENPR</sequence>
<protein>
    <recommendedName>
        <fullName evidence="3">Lipoprotein</fullName>
    </recommendedName>
</protein>
<reference evidence="1 2" key="1">
    <citation type="submission" date="2019-10" db="EMBL/GenBank/DDBJ databases">
        <title>Actinomadura rubteroloni sp. nov. and Actinomadura macrotermitis sp. nov., isolated from the gut of fungus growing-termite Macrotermes natalensis.</title>
        <authorList>
            <person name="Benndorf R."/>
            <person name="Martin K."/>
            <person name="Kuefner M."/>
            <person name="De Beer W."/>
            <person name="Kaster A.-K."/>
            <person name="Vollmers J."/>
            <person name="Poulsen M."/>
            <person name="Beemelmanns C."/>
        </authorList>
    </citation>
    <scope>NUCLEOTIDE SEQUENCE [LARGE SCALE GENOMIC DNA]</scope>
    <source>
        <strain evidence="1 2">RB68</strain>
    </source>
</reference>
<accession>A0A7K0BRE9</accession>
<evidence type="ECO:0000313" key="2">
    <source>
        <dbReference type="Proteomes" id="UP000487268"/>
    </source>
</evidence>
<organism evidence="1 2">
    <name type="scientific">Actinomadura macrotermitis</name>
    <dbReference type="NCBI Taxonomy" id="2585200"/>
    <lineage>
        <taxon>Bacteria</taxon>
        <taxon>Bacillati</taxon>
        <taxon>Actinomycetota</taxon>
        <taxon>Actinomycetes</taxon>
        <taxon>Streptosporangiales</taxon>
        <taxon>Thermomonosporaceae</taxon>
        <taxon>Actinomadura</taxon>
    </lineage>
</organism>
<dbReference type="AlphaFoldDB" id="A0A7K0BRE9"/>
<comment type="caution">
    <text evidence="1">The sequence shown here is derived from an EMBL/GenBank/DDBJ whole genome shotgun (WGS) entry which is preliminary data.</text>
</comment>
<evidence type="ECO:0008006" key="3">
    <source>
        <dbReference type="Google" id="ProtNLM"/>
    </source>
</evidence>
<dbReference type="Proteomes" id="UP000487268">
    <property type="component" value="Unassembled WGS sequence"/>
</dbReference>
<keyword evidence="2" id="KW-1185">Reference proteome</keyword>
<name>A0A7K0BRE9_9ACTN</name>
<proteinExistence type="predicted"/>